<evidence type="ECO:0000256" key="2">
    <source>
        <dbReference type="ARBA" id="ARBA00022490"/>
    </source>
</evidence>
<dbReference type="Gene3D" id="3.40.50.2300">
    <property type="match status" value="1"/>
</dbReference>
<evidence type="ECO:0000256" key="5">
    <source>
        <dbReference type="ARBA" id="ARBA00023015"/>
    </source>
</evidence>
<dbReference type="GO" id="GO:0003700">
    <property type="term" value="F:DNA-binding transcription factor activity"/>
    <property type="evidence" value="ECO:0007669"/>
    <property type="project" value="InterPro"/>
</dbReference>
<organism evidence="11">
    <name type="scientific">Paenibacillus sp. BIHB 4019</name>
    <dbReference type="NCBI Taxonomy" id="1870819"/>
    <lineage>
        <taxon>Bacteria</taxon>
        <taxon>Bacillati</taxon>
        <taxon>Bacillota</taxon>
        <taxon>Bacilli</taxon>
        <taxon>Bacillales</taxon>
        <taxon>Paenibacillaceae</taxon>
        <taxon>Paenibacillus</taxon>
    </lineage>
</organism>
<evidence type="ECO:0000256" key="1">
    <source>
        <dbReference type="ARBA" id="ARBA00004496"/>
    </source>
</evidence>
<dbReference type="PANTHER" id="PTHR42713">
    <property type="entry name" value="HISTIDINE KINASE-RELATED"/>
    <property type="match status" value="1"/>
</dbReference>
<evidence type="ECO:0000256" key="8">
    <source>
        <dbReference type="PROSITE-ProRule" id="PRU00169"/>
    </source>
</evidence>
<dbReference type="PROSITE" id="PS50110">
    <property type="entry name" value="RESPONSE_REGULATORY"/>
    <property type="match status" value="1"/>
</dbReference>
<evidence type="ECO:0000313" key="11">
    <source>
        <dbReference type="EMBL" id="ANY65725.1"/>
    </source>
</evidence>
<dbReference type="RefSeq" id="WP_099517113.1">
    <property type="nucleotide sequence ID" value="NZ_CP016808.1"/>
</dbReference>
<keyword evidence="5" id="KW-0805">Transcription regulation</keyword>
<dbReference type="SUPFAM" id="SSF52172">
    <property type="entry name" value="CheY-like"/>
    <property type="match status" value="1"/>
</dbReference>
<sequence length="281" mass="31440">MGFGNAMVVEDQRHFRRGLVRMIEESGHAWNVVGEAANGLDALKLAEQHKPDLVLTDIRMPAMDGIELVTHLRRCHPDTIVIVLTGFRSFDYAQAALKLGVLDYLVKPCTEEDVRLVLGKANERFQSRQLMEREQQTAALASTLPLGEQASLSVVHSSSSPATSHEAKLAQLMQGKPESAIDKAIAYVGQHFAEACRMAEVAAHIHLNPSYFSVLFKKTTGESFTSFVTRVRMEQAMHLLKTTDLKIFEISSATGFDEPNYFTNVFKQYYQISPKECRRGH</sequence>
<protein>
    <recommendedName>
        <fullName evidence="12">DNA-binding response regulator</fullName>
    </recommendedName>
</protein>
<feature type="domain" description="HTH araC/xylS-type" evidence="9">
    <location>
        <begin position="182"/>
        <end position="280"/>
    </location>
</feature>
<dbReference type="Pfam" id="PF00072">
    <property type="entry name" value="Response_reg"/>
    <property type="match status" value="1"/>
</dbReference>
<dbReference type="InterPro" id="IPR011006">
    <property type="entry name" value="CheY-like_superfamily"/>
</dbReference>
<evidence type="ECO:0000256" key="7">
    <source>
        <dbReference type="ARBA" id="ARBA00023163"/>
    </source>
</evidence>
<keyword evidence="4" id="KW-0902">Two-component regulatory system</keyword>
<keyword evidence="6" id="KW-0238">DNA-binding</keyword>
<dbReference type="PROSITE" id="PS00041">
    <property type="entry name" value="HTH_ARAC_FAMILY_1"/>
    <property type="match status" value="1"/>
</dbReference>
<dbReference type="SMART" id="SM00342">
    <property type="entry name" value="HTH_ARAC"/>
    <property type="match status" value="1"/>
</dbReference>
<dbReference type="PROSITE" id="PS01124">
    <property type="entry name" value="HTH_ARAC_FAMILY_2"/>
    <property type="match status" value="1"/>
</dbReference>
<dbReference type="InterPro" id="IPR009057">
    <property type="entry name" value="Homeodomain-like_sf"/>
</dbReference>
<dbReference type="Pfam" id="PF12833">
    <property type="entry name" value="HTH_18"/>
    <property type="match status" value="1"/>
</dbReference>
<dbReference type="EMBL" id="CP016808">
    <property type="protein sequence ID" value="ANY65725.1"/>
    <property type="molecule type" value="Genomic_DNA"/>
</dbReference>
<dbReference type="GO" id="GO:0043565">
    <property type="term" value="F:sequence-specific DNA binding"/>
    <property type="evidence" value="ECO:0007669"/>
    <property type="project" value="InterPro"/>
</dbReference>
<keyword evidence="2" id="KW-0963">Cytoplasm</keyword>
<evidence type="ECO:0008006" key="12">
    <source>
        <dbReference type="Google" id="ProtNLM"/>
    </source>
</evidence>
<dbReference type="CDD" id="cd17536">
    <property type="entry name" value="REC_YesN-like"/>
    <property type="match status" value="1"/>
</dbReference>
<name>A0A1B2DDE8_9BACL</name>
<evidence type="ECO:0000256" key="3">
    <source>
        <dbReference type="ARBA" id="ARBA00022553"/>
    </source>
</evidence>
<gene>
    <name evidence="11" type="ORF">BBD42_04030</name>
</gene>
<accession>A0A1B2DDE8</accession>
<dbReference type="SUPFAM" id="SSF46689">
    <property type="entry name" value="Homeodomain-like"/>
    <property type="match status" value="2"/>
</dbReference>
<evidence type="ECO:0000259" key="9">
    <source>
        <dbReference type="PROSITE" id="PS01124"/>
    </source>
</evidence>
<dbReference type="InterPro" id="IPR018062">
    <property type="entry name" value="HTH_AraC-typ_CS"/>
</dbReference>
<keyword evidence="7" id="KW-0804">Transcription</keyword>
<feature type="modified residue" description="4-aspartylphosphate" evidence="8">
    <location>
        <position position="57"/>
    </location>
</feature>
<keyword evidence="3 8" id="KW-0597">Phosphoprotein</keyword>
<dbReference type="AlphaFoldDB" id="A0A1B2DDE8"/>
<dbReference type="Gene3D" id="1.10.10.60">
    <property type="entry name" value="Homeodomain-like"/>
    <property type="match status" value="2"/>
</dbReference>
<proteinExistence type="predicted"/>
<feature type="domain" description="Response regulatory" evidence="10">
    <location>
        <begin position="5"/>
        <end position="122"/>
    </location>
</feature>
<evidence type="ECO:0000259" key="10">
    <source>
        <dbReference type="PROSITE" id="PS50110"/>
    </source>
</evidence>
<evidence type="ECO:0000256" key="4">
    <source>
        <dbReference type="ARBA" id="ARBA00023012"/>
    </source>
</evidence>
<dbReference type="InterPro" id="IPR018060">
    <property type="entry name" value="HTH_AraC"/>
</dbReference>
<reference evidence="11" key="1">
    <citation type="submission" date="2016-08" db="EMBL/GenBank/DDBJ databases">
        <title>Complete Genome Seqeunce of Paenibacillus sp. BIHB 4019 from tea rhizoplane.</title>
        <authorList>
            <person name="Thakur R."/>
            <person name="Swarnkar M.K."/>
            <person name="Gulati A."/>
        </authorList>
    </citation>
    <scope>NUCLEOTIDE SEQUENCE [LARGE SCALE GENOMIC DNA]</scope>
    <source>
        <strain evidence="11">BIHB4019</strain>
    </source>
</reference>
<dbReference type="InterPro" id="IPR051552">
    <property type="entry name" value="HptR"/>
</dbReference>
<evidence type="ECO:0000256" key="6">
    <source>
        <dbReference type="ARBA" id="ARBA00023125"/>
    </source>
</evidence>
<dbReference type="PANTHER" id="PTHR42713:SF3">
    <property type="entry name" value="TRANSCRIPTIONAL REGULATORY PROTEIN HPTR"/>
    <property type="match status" value="1"/>
</dbReference>
<dbReference type="GO" id="GO:0000160">
    <property type="term" value="P:phosphorelay signal transduction system"/>
    <property type="evidence" value="ECO:0007669"/>
    <property type="project" value="UniProtKB-KW"/>
</dbReference>
<dbReference type="GO" id="GO:0005737">
    <property type="term" value="C:cytoplasm"/>
    <property type="evidence" value="ECO:0007669"/>
    <property type="project" value="UniProtKB-SubCell"/>
</dbReference>
<comment type="subcellular location">
    <subcellularLocation>
        <location evidence="1">Cytoplasm</location>
    </subcellularLocation>
</comment>
<dbReference type="InterPro" id="IPR001789">
    <property type="entry name" value="Sig_transdc_resp-reg_receiver"/>
</dbReference>
<dbReference type="SMART" id="SM00448">
    <property type="entry name" value="REC"/>
    <property type="match status" value="1"/>
</dbReference>